<dbReference type="AlphaFoldDB" id="A0A1H7HB15"/>
<dbReference type="GO" id="GO:0008360">
    <property type="term" value="P:regulation of cell shape"/>
    <property type="evidence" value="ECO:0007669"/>
    <property type="project" value="UniProtKB-KW"/>
</dbReference>
<feature type="transmembrane region" description="Helical" evidence="8">
    <location>
        <begin position="382"/>
        <end position="400"/>
    </location>
</feature>
<evidence type="ECO:0000313" key="10">
    <source>
        <dbReference type="Proteomes" id="UP000182321"/>
    </source>
</evidence>
<feature type="transmembrane region" description="Helical" evidence="8">
    <location>
        <begin position="45"/>
        <end position="69"/>
    </location>
</feature>
<feature type="transmembrane region" description="Helical" evidence="8">
    <location>
        <begin position="189"/>
        <end position="206"/>
    </location>
</feature>
<feature type="transmembrane region" description="Helical" evidence="8">
    <location>
        <begin position="90"/>
        <end position="112"/>
    </location>
</feature>
<dbReference type="PANTHER" id="PTHR47019:SF1">
    <property type="entry name" value="LIPID II FLIPPASE MURJ"/>
    <property type="match status" value="1"/>
</dbReference>
<accession>A0A1H7HB15</accession>
<sequence>MSKQTKSIVSTTIVITILTLCFKLLGFVKQMVIAYFFGTTFETDIYFVAFNFVGTLSSAFIRAITISLVSIYTHCLVQRGREAASKLMSACLEILLPVVLFVLLIVYMITPYIASALGQGYTPTELEYLQQYLKICYPFFLFAVVTLVWTSMMDANKDFVVSRTESAITSITTILCILILYNVQAVTSLIIAQYLSYIIFGSLLLIRGRRYFKFTFVAFKDVPEIKTVLLTAVPLFIGNSVSQINKLVDSALSTGLGHGNVSALSYSVSLEDFVTIILVNNLVDVLYVNFSTYTAEGDYESLIDTMKKAINVMICIMIPITLVTCMCAREIVTIAFGRGNFGEKSIALTSAALIGYAVGFTSMGVRDIILRGLYSFKDTKRAMISGIFAVGANIIFSIALSHVIGVMGISIASSISLTVNFLINSQMLKRHIKNYRFLEHIPVLLKQIPGAIFVVLVVLLMKHLFDSNILIFGLSAVIGIGGYIVILMLMRIEEVEYVKGKVVSRLSRNS</sequence>
<feature type="transmembrane region" description="Helical" evidence="8">
    <location>
        <begin position="443"/>
        <end position="463"/>
    </location>
</feature>
<evidence type="ECO:0000256" key="2">
    <source>
        <dbReference type="ARBA" id="ARBA00022475"/>
    </source>
</evidence>
<keyword evidence="2" id="KW-1003">Cell membrane</keyword>
<evidence type="ECO:0000256" key="8">
    <source>
        <dbReference type="SAM" id="Phobius"/>
    </source>
</evidence>
<name>A0A1H7HB15_9FIRM</name>
<keyword evidence="7 8" id="KW-0472">Membrane</keyword>
<comment type="subcellular location">
    <subcellularLocation>
        <location evidence="1">Cell membrane</location>
        <topology evidence="1">Multi-pass membrane protein</topology>
    </subcellularLocation>
</comment>
<keyword evidence="5" id="KW-0573">Peptidoglycan synthesis</keyword>
<feature type="transmembrane region" description="Helical" evidence="8">
    <location>
        <begin position="406"/>
        <end position="423"/>
    </location>
</feature>
<dbReference type="InterPro" id="IPR051050">
    <property type="entry name" value="Lipid_II_flippase_MurJ/MviN"/>
</dbReference>
<feature type="transmembrane region" description="Helical" evidence="8">
    <location>
        <begin position="132"/>
        <end position="152"/>
    </location>
</feature>
<keyword evidence="6 8" id="KW-1133">Transmembrane helix</keyword>
<protein>
    <submittedName>
        <fullName evidence="9">Putative peptidoglycan lipid II flippase</fullName>
    </submittedName>
</protein>
<dbReference type="PRINTS" id="PR01806">
    <property type="entry name" value="VIRFACTRMVIN"/>
</dbReference>
<dbReference type="EMBL" id="FNZX01000005">
    <property type="protein sequence ID" value="SEK47586.1"/>
    <property type="molecule type" value="Genomic_DNA"/>
</dbReference>
<feature type="transmembrane region" description="Helical" evidence="8">
    <location>
        <begin position="469"/>
        <end position="489"/>
    </location>
</feature>
<keyword evidence="10" id="KW-1185">Reference proteome</keyword>
<feature type="transmembrane region" description="Helical" evidence="8">
    <location>
        <begin position="309"/>
        <end position="336"/>
    </location>
</feature>
<feature type="transmembrane region" description="Helical" evidence="8">
    <location>
        <begin position="164"/>
        <end position="183"/>
    </location>
</feature>
<proteinExistence type="predicted"/>
<dbReference type="InterPro" id="IPR004268">
    <property type="entry name" value="MurJ"/>
</dbReference>
<evidence type="ECO:0000256" key="6">
    <source>
        <dbReference type="ARBA" id="ARBA00022989"/>
    </source>
</evidence>
<keyword evidence="4" id="KW-0133">Cell shape</keyword>
<dbReference type="GO" id="GO:0034204">
    <property type="term" value="P:lipid translocation"/>
    <property type="evidence" value="ECO:0007669"/>
    <property type="project" value="TreeGrafter"/>
</dbReference>
<feature type="transmembrane region" description="Helical" evidence="8">
    <location>
        <begin position="348"/>
        <end position="370"/>
    </location>
</feature>
<dbReference type="Pfam" id="PF03023">
    <property type="entry name" value="MurJ"/>
    <property type="match status" value="1"/>
</dbReference>
<dbReference type="PANTHER" id="PTHR47019">
    <property type="entry name" value="LIPID II FLIPPASE MURJ"/>
    <property type="match status" value="1"/>
</dbReference>
<dbReference type="Proteomes" id="UP000182321">
    <property type="component" value="Unassembled WGS sequence"/>
</dbReference>
<organism evidence="9 10">
    <name type="scientific">Pseudobutyrivibrio ruminis</name>
    <dbReference type="NCBI Taxonomy" id="46206"/>
    <lineage>
        <taxon>Bacteria</taxon>
        <taxon>Bacillati</taxon>
        <taxon>Bacillota</taxon>
        <taxon>Clostridia</taxon>
        <taxon>Lachnospirales</taxon>
        <taxon>Lachnospiraceae</taxon>
        <taxon>Pseudobutyrivibrio</taxon>
    </lineage>
</organism>
<keyword evidence="3 8" id="KW-0812">Transmembrane</keyword>
<gene>
    <name evidence="9" type="ORF">SAMN02910377_00994</name>
</gene>
<dbReference type="GO" id="GO:0015648">
    <property type="term" value="F:lipid-linked peptidoglycan transporter activity"/>
    <property type="evidence" value="ECO:0007669"/>
    <property type="project" value="TreeGrafter"/>
</dbReference>
<evidence type="ECO:0000256" key="5">
    <source>
        <dbReference type="ARBA" id="ARBA00022984"/>
    </source>
</evidence>
<dbReference type="GO" id="GO:0005886">
    <property type="term" value="C:plasma membrane"/>
    <property type="evidence" value="ECO:0007669"/>
    <property type="project" value="UniProtKB-SubCell"/>
</dbReference>
<evidence type="ECO:0000256" key="4">
    <source>
        <dbReference type="ARBA" id="ARBA00022960"/>
    </source>
</evidence>
<dbReference type="GO" id="GO:0009252">
    <property type="term" value="P:peptidoglycan biosynthetic process"/>
    <property type="evidence" value="ECO:0007669"/>
    <property type="project" value="UniProtKB-KW"/>
</dbReference>
<feature type="transmembrane region" description="Helical" evidence="8">
    <location>
        <begin position="7"/>
        <end position="25"/>
    </location>
</feature>
<evidence type="ECO:0000256" key="7">
    <source>
        <dbReference type="ARBA" id="ARBA00023136"/>
    </source>
</evidence>
<evidence type="ECO:0000256" key="3">
    <source>
        <dbReference type="ARBA" id="ARBA00022692"/>
    </source>
</evidence>
<dbReference type="RefSeq" id="WP_074789870.1">
    <property type="nucleotide sequence ID" value="NZ_FNZX01000005.1"/>
</dbReference>
<evidence type="ECO:0000313" key="9">
    <source>
        <dbReference type="EMBL" id="SEK47586.1"/>
    </source>
</evidence>
<reference evidence="10" key="1">
    <citation type="submission" date="2016-10" db="EMBL/GenBank/DDBJ databases">
        <authorList>
            <person name="Varghese N."/>
        </authorList>
    </citation>
    <scope>NUCLEOTIDE SEQUENCE [LARGE SCALE GENOMIC DNA]</scope>
    <source>
        <strain evidence="10">ACV-9</strain>
    </source>
</reference>
<evidence type="ECO:0000256" key="1">
    <source>
        <dbReference type="ARBA" id="ARBA00004651"/>
    </source>
</evidence>